<proteinExistence type="predicted"/>
<dbReference type="GO" id="GO:0003677">
    <property type="term" value="F:DNA binding"/>
    <property type="evidence" value="ECO:0007669"/>
    <property type="project" value="InterPro"/>
</dbReference>
<evidence type="ECO:0000259" key="1">
    <source>
        <dbReference type="PROSITE" id="PS50943"/>
    </source>
</evidence>
<dbReference type="EMBL" id="NMVR01000004">
    <property type="protein sequence ID" value="PJG41051.1"/>
    <property type="molecule type" value="Genomic_DNA"/>
</dbReference>
<accession>A0A222RDD3</accession>
<dbReference type="Gene3D" id="1.10.260.40">
    <property type="entry name" value="lambda repressor-like DNA-binding domains"/>
    <property type="match status" value="1"/>
</dbReference>
<dbReference type="Proteomes" id="UP000322612">
    <property type="component" value="Unassembled WGS sequence"/>
</dbReference>
<organism evidence="3 6">
    <name type="scientific">Enterobacter hormaechei</name>
    <dbReference type="NCBI Taxonomy" id="158836"/>
    <lineage>
        <taxon>Bacteria</taxon>
        <taxon>Pseudomonadati</taxon>
        <taxon>Pseudomonadota</taxon>
        <taxon>Gammaproteobacteria</taxon>
        <taxon>Enterobacterales</taxon>
        <taxon>Enterobacteriaceae</taxon>
        <taxon>Enterobacter</taxon>
        <taxon>Enterobacter cloacae complex</taxon>
    </lineage>
</organism>
<dbReference type="CDD" id="cd00093">
    <property type="entry name" value="HTH_XRE"/>
    <property type="match status" value="1"/>
</dbReference>
<dbReference type="RefSeq" id="WP_016042179.1">
    <property type="nucleotide sequence ID" value="NZ_AP025836.1"/>
</dbReference>
<evidence type="ECO:0000313" key="6">
    <source>
        <dbReference type="Proteomes" id="UP000244004"/>
    </source>
</evidence>
<dbReference type="AlphaFoldDB" id="A0A222RDD3"/>
<evidence type="ECO:0000313" key="2">
    <source>
        <dbReference type="EMBL" id="PJG41051.1"/>
    </source>
</evidence>
<sequence length="75" mass="8058">MNKVIQRALEIVGSQKRLADICGVSQPAVHKWLNGGSVSPEKVTAIVNATGGEIKAHEIRPDLPDLFPHPENHAA</sequence>
<dbReference type="GeneID" id="99705677"/>
<dbReference type="EMBL" id="PNXT01000001">
    <property type="protein sequence ID" value="PTX87341.1"/>
    <property type="molecule type" value="Genomic_DNA"/>
</dbReference>
<protein>
    <submittedName>
        <fullName evidence="4">Helix-turn-helix domain-containing protein</fullName>
    </submittedName>
    <submittedName>
        <fullName evidence="3">Transcriptional regulator</fullName>
    </submittedName>
</protein>
<gene>
    <name evidence="3" type="ORF">C1O12_02600</name>
    <name evidence="2" type="ORF">CGZ54_03315</name>
    <name evidence="4" type="ORF">FZC81_21290</name>
</gene>
<dbReference type="EMBL" id="VTDZ01000123">
    <property type="protein sequence ID" value="TYS06782.1"/>
    <property type="molecule type" value="Genomic_DNA"/>
</dbReference>
<dbReference type="SUPFAM" id="SSF47413">
    <property type="entry name" value="lambda repressor-like DNA-binding domains"/>
    <property type="match status" value="1"/>
</dbReference>
<name>A0A222RDD3_9ENTR</name>
<dbReference type="Proteomes" id="UP000231328">
    <property type="component" value="Unassembled WGS sequence"/>
</dbReference>
<evidence type="ECO:0000313" key="4">
    <source>
        <dbReference type="EMBL" id="TYS06782.1"/>
    </source>
</evidence>
<evidence type="ECO:0000313" key="7">
    <source>
        <dbReference type="Proteomes" id="UP000322612"/>
    </source>
</evidence>
<reference evidence="4 7" key="3">
    <citation type="submission" date="2019-08" db="EMBL/GenBank/DDBJ databases">
        <title>Whole genome sequence analysis of bacterial isolates in patients.</title>
        <authorList>
            <person name="Jeong K.C."/>
        </authorList>
    </citation>
    <scope>NUCLEOTIDE SEQUENCE [LARGE SCALE GENOMIC DNA]</scope>
    <source>
        <strain evidence="4 7">KCJ3K342</strain>
    </source>
</reference>
<evidence type="ECO:0000313" key="3">
    <source>
        <dbReference type="EMBL" id="PTX87341.1"/>
    </source>
</evidence>
<dbReference type="InterPro" id="IPR010982">
    <property type="entry name" value="Lambda_DNA-bd_dom_sf"/>
</dbReference>
<dbReference type="Pfam" id="PF15943">
    <property type="entry name" value="YdaS_toxin"/>
    <property type="match status" value="1"/>
</dbReference>
<reference evidence="2 5" key="1">
    <citation type="submission" date="2017-07" db="EMBL/GenBank/DDBJ databases">
        <title>Draft genome sequence of Enterobacter cloacae ST128, a clinical strain coproducing KPC-2 and NDM-1 carbapenemases.</title>
        <authorList>
            <person name="Li X."/>
        </authorList>
    </citation>
    <scope>NUCLEOTIDE SEQUENCE [LARGE SCALE GENOMIC DNA]</scope>
    <source>
        <strain evidence="2 5">HBY</strain>
    </source>
</reference>
<dbReference type="InterPro" id="IPR031856">
    <property type="entry name" value="YdaS_toxin-like"/>
</dbReference>
<dbReference type="Proteomes" id="UP000244004">
    <property type="component" value="Unassembled WGS sequence"/>
</dbReference>
<dbReference type="PROSITE" id="PS50943">
    <property type="entry name" value="HTH_CROC1"/>
    <property type="match status" value="1"/>
</dbReference>
<evidence type="ECO:0000313" key="5">
    <source>
        <dbReference type="Proteomes" id="UP000231328"/>
    </source>
</evidence>
<reference evidence="3 6" key="2">
    <citation type="submission" date="2018-01" db="EMBL/GenBank/DDBJ databases">
        <title>Geographic spread and resistance mechanisms of dominant carbapenem-resistant Enterobacter cloacae complex clones ST171 and ST78.</title>
        <authorList>
            <person name="Gomez-Simmonds A."/>
            <person name="Annavajhala M.K."/>
            <person name="Wang Z."/>
            <person name="Macesic N."/>
            <person name="Hu Y."/>
            <person name="Giddins M.J."/>
            <person name="O'Malley A."/>
            <person name="Toussaint N.C."/>
            <person name="Whittier S."/>
            <person name="Torres V.J."/>
            <person name="Uhlemann A.-C."/>
        </authorList>
    </citation>
    <scope>NUCLEOTIDE SEQUENCE [LARGE SCALE GENOMIC DNA]</scope>
    <source>
        <strain evidence="3 6">78</strain>
    </source>
</reference>
<dbReference type="InterPro" id="IPR001387">
    <property type="entry name" value="Cro/C1-type_HTH"/>
</dbReference>
<feature type="domain" description="HTH cro/C1-type" evidence="1">
    <location>
        <begin position="14"/>
        <end position="57"/>
    </location>
</feature>
<comment type="caution">
    <text evidence="3">The sequence shown here is derived from an EMBL/GenBank/DDBJ whole genome shotgun (WGS) entry which is preliminary data.</text>
</comment>